<keyword evidence="3" id="KW-1185">Reference proteome</keyword>
<reference evidence="2 3" key="1">
    <citation type="submission" date="2006-06" db="EMBL/GenBank/DDBJ databases">
        <authorList>
            <person name="Moran M.A."/>
            <person name="Ferriera S."/>
            <person name="Johnson J."/>
            <person name="Kravitz S."/>
            <person name="Beeson K."/>
            <person name="Sutton G."/>
            <person name="Rogers Y.-H."/>
            <person name="Friedman R."/>
            <person name="Frazier M."/>
            <person name="Venter J.C."/>
        </authorList>
    </citation>
    <scope>NUCLEOTIDE SEQUENCE [LARGE SCALE GENOMIC DNA]</scope>
    <source>
        <strain evidence="2 3">E-37</strain>
    </source>
</reference>
<dbReference type="eggNOG" id="COG0491">
    <property type="taxonomic scope" value="Bacteria"/>
</dbReference>
<evidence type="ECO:0000313" key="3">
    <source>
        <dbReference type="Proteomes" id="UP000005713"/>
    </source>
</evidence>
<dbReference type="PANTHER" id="PTHR23131:SF0">
    <property type="entry name" value="ENDORIBONUCLEASE LACTB2"/>
    <property type="match status" value="1"/>
</dbReference>
<dbReference type="SMART" id="SM00849">
    <property type="entry name" value="Lactamase_B"/>
    <property type="match status" value="1"/>
</dbReference>
<dbReference type="EMBL" id="AAYA01000018">
    <property type="protein sequence ID" value="EBA06186.1"/>
    <property type="molecule type" value="Genomic_DNA"/>
</dbReference>
<dbReference type="AlphaFoldDB" id="A3K9P2"/>
<dbReference type="CDD" id="cd16278">
    <property type="entry name" value="metallo-hydrolase-like_MBL-fold"/>
    <property type="match status" value="1"/>
</dbReference>
<dbReference type="InterPro" id="IPR041516">
    <property type="entry name" value="LACTB2_WH"/>
</dbReference>
<dbReference type="PANTHER" id="PTHR23131">
    <property type="entry name" value="ENDORIBONUCLEASE LACTB2"/>
    <property type="match status" value="1"/>
</dbReference>
<proteinExistence type="predicted"/>
<dbReference type="Gene3D" id="3.60.15.10">
    <property type="entry name" value="Ribonuclease Z/Hydroxyacylglutathione hydrolase-like"/>
    <property type="match status" value="1"/>
</dbReference>
<dbReference type="Gene3D" id="1.10.10.10">
    <property type="entry name" value="Winged helix-like DNA-binding domain superfamily/Winged helix DNA-binding domain"/>
    <property type="match status" value="1"/>
</dbReference>
<dbReference type="InterPro" id="IPR050662">
    <property type="entry name" value="Sec-metab_biosynth-thioest"/>
</dbReference>
<dbReference type="InterPro" id="IPR036866">
    <property type="entry name" value="RibonucZ/Hydroxyglut_hydro"/>
</dbReference>
<evidence type="ECO:0000259" key="1">
    <source>
        <dbReference type="SMART" id="SM00849"/>
    </source>
</evidence>
<dbReference type="Pfam" id="PF17778">
    <property type="entry name" value="WHD_BLACT"/>
    <property type="match status" value="1"/>
</dbReference>
<name>A3K9P2_SAGS3</name>
<dbReference type="Proteomes" id="UP000005713">
    <property type="component" value="Unassembled WGS sequence"/>
</dbReference>
<feature type="domain" description="Metallo-beta-lactamase" evidence="1">
    <location>
        <begin position="38"/>
        <end position="218"/>
    </location>
</feature>
<dbReference type="Pfam" id="PF00753">
    <property type="entry name" value="Lactamase_B"/>
    <property type="match status" value="1"/>
</dbReference>
<dbReference type="InterPro" id="IPR001279">
    <property type="entry name" value="Metallo-B-lactamas"/>
</dbReference>
<evidence type="ECO:0000313" key="2">
    <source>
        <dbReference type="EMBL" id="EBA06186.1"/>
    </source>
</evidence>
<dbReference type="SUPFAM" id="SSF56281">
    <property type="entry name" value="Metallo-hydrolase/oxidoreductase"/>
    <property type="match status" value="1"/>
</dbReference>
<accession>A3K9P2</accession>
<dbReference type="InterPro" id="IPR036388">
    <property type="entry name" value="WH-like_DNA-bd_sf"/>
</dbReference>
<sequence length="305" mass="32189">MMQDPQPDFQPVPGKPEELLPGVRRLVAPNPSAMTFRGTNSYLVGTRGLALIDPGPEMGKHLDALLAAVGPGQHISHILVTHAHLDHSPLARKLSDVTGAPVFAFGDALAGRSAVMTRLAEGGLVGGGEGVDTAFAPDHRLADRETVEGDGWCLEALHTPGHMANHLSFALDDVLFSGDLVMGWATSLVSPPDGDLTAFMASLRRLAERPWACFLPGHGDVVSQPAARIAKLLSHRESRETSILAALSDGPATASELAARIYIDTPPALLPAATRNVLAHLIDLVERSAVAPIEEMGSEARFSLS</sequence>
<protein>
    <submittedName>
        <fullName evidence="2">Metallo-beta-lactamase family protein</fullName>
    </submittedName>
</protein>
<organism evidence="2 3">
    <name type="scientific">Sagittula stellata (strain ATCC 700073 / DSM 11524 / E-37)</name>
    <dbReference type="NCBI Taxonomy" id="388399"/>
    <lineage>
        <taxon>Bacteria</taxon>
        <taxon>Pseudomonadati</taxon>
        <taxon>Pseudomonadota</taxon>
        <taxon>Alphaproteobacteria</taxon>
        <taxon>Rhodobacterales</taxon>
        <taxon>Roseobacteraceae</taxon>
        <taxon>Sagittula</taxon>
    </lineage>
</organism>
<comment type="caution">
    <text evidence="2">The sequence shown here is derived from an EMBL/GenBank/DDBJ whole genome shotgun (WGS) entry which is preliminary data.</text>
</comment>
<gene>
    <name evidence="2" type="ORF">SSE37_06007</name>
</gene>